<dbReference type="Proteomes" id="UP001172102">
    <property type="component" value="Unassembled WGS sequence"/>
</dbReference>
<evidence type="ECO:0000256" key="5">
    <source>
        <dbReference type="ARBA" id="ARBA00023163"/>
    </source>
</evidence>
<keyword evidence="5" id="KW-0804">Transcription</keyword>
<dbReference type="PANTHER" id="PTHR37534">
    <property type="entry name" value="TRANSCRIPTIONAL ACTIVATOR PROTEIN UGA3"/>
    <property type="match status" value="1"/>
</dbReference>
<name>A0AA40A121_9PEZI</name>
<dbReference type="EMBL" id="JAUKUA010000006">
    <property type="protein sequence ID" value="KAK0707352.1"/>
    <property type="molecule type" value="Genomic_DNA"/>
</dbReference>
<keyword evidence="8" id="KW-1185">Reference proteome</keyword>
<dbReference type="GO" id="GO:0005634">
    <property type="term" value="C:nucleus"/>
    <property type="evidence" value="ECO:0007669"/>
    <property type="project" value="UniProtKB-SubCell"/>
</dbReference>
<evidence type="ECO:0000313" key="7">
    <source>
        <dbReference type="EMBL" id="KAK0707352.1"/>
    </source>
</evidence>
<evidence type="ECO:0000256" key="3">
    <source>
        <dbReference type="ARBA" id="ARBA00023015"/>
    </source>
</evidence>
<protein>
    <submittedName>
        <fullName evidence="7">Fungal-specific transcription factor domain-containing protein</fullName>
    </submittedName>
</protein>
<dbReference type="AlphaFoldDB" id="A0AA40A121"/>
<dbReference type="GO" id="GO:0000976">
    <property type="term" value="F:transcription cis-regulatory region binding"/>
    <property type="evidence" value="ECO:0007669"/>
    <property type="project" value="TreeGrafter"/>
</dbReference>
<gene>
    <name evidence="7" type="ORF">B0H67DRAFT_602696</name>
</gene>
<evidence type="ECO:0000256" key="1">
    <source>
        <dbReference type="ARBA" id="ARBA00004123"/>
    </source>
</evidence>
<sequence length="375" mass="41686">MADLYRLLVRMSLGDENPPALATRHAIAALSYQHLEEQDTAFAHHTQALGALQVAIGCIGAGNMQRAFQTMAASMLLNLFETLNSEGSSLNWAIFFCGCKKIVNMVHTPHATYEGDPALILDWIFYHDTMYKFSIRHWDQRQDEQIALAAQEKIVSKAVFSPMRQIILPTTGCSLELLDLVCQIVDVVHDRDDPRHLSPSHLSAIRALELRLDGLMQTPRIAAASTSHGNSAIEVDMARYTDGAPGPCHDLCYIAEVYRLAASIYLLRMARGLPRDDARVVPLVDRAMLVMRRMGLCGCAWPVFVIALEARGEEERRFVAEVLTSSLEKKPQGNVRGVKRMVFEAWVQQDLAGEGDLLAVYNKVVSGNRVPPSFV</sequence>
<comment type="caution">
    <text evidence="7">The sequence shown here is derived from an EMBL/GenBank/DDBJ whole genome shotgun (WGS) entry which is preliminary data.</text>
</comment>
<comment type="subcellular location">
    <subcellularLocation>
        <location evidence="1">Nucleus</location>
    </subcellularLocation>
</comment>
<evidence type="ECO:0000256" key="6">
    <source>
        <dbReference type="ARBA" id="ARBA00023242"/>
    </source>
</evidence>
<dbReference type="Pfam" id="PF11951">
    <property type="entry name" value="Fungal_trans_2"/>
    <property type="match status" value="1"/>
</dbReference>
<dbReference type="GO" id="GO:0003700">
    <property type="term" value="F:DNA-binding transcription factor activity"/>
    <property type="evidence" value="ECO:0007669"/>
    <property type="project" value="TreeGrafter"/>
</dbReference>
<evidence type="ECO:0000256" key="4">
    <source>
        <dbReference type="ARBA" id="ARBA00023125"/>
    </source>
</evidence>
<keyword evidence="4" id="KW-0238">DNA-binding</keyword>
<dbReference type="GO" id="GO:0045944">
    <property type="term" value="P:positive regulation of transcription by RNA polymerase II"/>
    <property type="evidence" value="ECO:0007669"/>
    <property type="project" value="TreeGrafter"/>
</dbReference>
<keyword evidence="2" id="KW-0862">Zinc</keyword>
<organism evidence="7 8">
    <name type="scientific">Lasiosphaeris hirsuta</name>
    <dbReference type="NCBI Taxonomy" id="260670"/>
    <lineage>
        <taxon>Eukaryota</taxon>
        <taxon>Fungi</taxon>
        <taxon>Dikarya</taxon>
        <taxon>Ascomycota</taxon>
        <taxon>Pezizomycotina</taxon>
        <taxon>Sordariomycetes</taxon>
        <taxon>Sordariomycetidae</taxon>
        <taxon>Sordariales</taxon>
        <taxon>Lasiosphaeriaceae</taxon>
        <taxon>Lasiosphaeris</taxon>
    </lineage>
</organism>
<evidence type="ECO:0000313" key="8">
    <source>
        <dbReference type="Proteomes" id="UP001172102"/>
    </source>
</evidence>
<reference evidence="7" key="1">
    <citation type="submission" date="2023-06" db="EMBL/GenBank/DDBJ databases">
        <title>Genome-scale phylogeny and comparative genomics of the fungal order Sordariales.</title>
        <authorList>
            <consortium name="Lawrence Berkeley National Laboratory"/>
            <person name="Hensen N."/>
            <person name="Bonometti L."/>
            <person name="Westerberg I."/>
            <person name="Brannstrom I.O."/>
            <person name="Guillou S."/>
            <person name="Cros-Aarteil S."/>
            <person name="Calhoun S."/>
            <person name="Haridas S."/>
            <person name="Kuo A."/>
            <person name="Mondo S."/>
            <person name="Pangilinan J."/>
            <person name="Riley R."/>
            <person name="Labutti K."/>
            <person name="Andreopoulos B."/>
            <person name="Lipzen A."/>
            <person name="Chen C."/>
            <person name="Yanf M."/>
            <person name="Daum C."/>
            <person name="Ng V."/>
            <person name="Clum A."/>
            <person name="Steindorff A."/>
            <person name="Ohm R."/>
            <person name="Martin F."/>
            <person name="Silar P."/>
            <person name="Natvig D."/>
            <person name="Lalanne C."/>
            <person name="Gautier V."/>
            <person name="Ament-Velasquez S.L."/>
            <person name="Kruys A."/>
            <person name="Hutchinson M.I."/>
            <person name="Powell A.J."/>
            <person name="Barry K."/>
            <person name="Miller A.N."/>
            <person name="Grigoriev I.V."/>
            <person name="Debuchy R."/>
            <person name="Gladieux P."/>
            <person name="Thoren M.H."/>
            <person name="Johannesson H."/>
        </authorList>
    </citation>
    <scope>NUCLEOTIDE SEQUENCE</scope>
    <source>
        <strain evidence="7">SMH4607-1</strain>
    </source>
</reference>
<accession>A0AA40A121</accession>
<dbReference type="PANTHER" id="PTHR37534:SF39">
    <property type="entry name" value="TRANSCRIPTION FACTOR DOMAIN-CONTAINING PROTEIN"/>
    <property type="match status" value="1"/>
</dbReference>
<keyword evidence="6" id="KW-0539">Nucleus</keyword>
<dbReference type="InterPro" id="IPR021858">
    <property type="entry name" value="Fun_TF"/>
</dbReference>
<proteinExistence type="predicted"/>
<evidence type="ECO:0000256" key="2">
    <source>
        <dbReference type="ARBA" id="ARBA00022833"/>
    </source>
</evidence>
<keyword evidence="3" id="KW-0805">Transcription regulation</keyword>